<reference evidence="3" key="1">
    <citation type="submission" date="2015-05" db="EMBL/GenBank/DDBJ databases">
        <authorList>
            <person name="Urmite Genomes"/>
        </authorList>
    </citation>
    <scope>NUCLEOTIDE SEQUENCE [LARGE SCALE GENOMIC DNA]</scope>
    <source>
        <strain evidence="3">LF1</strain>
    </source>
</reference>
<sequence length="75" mass="8346">MSNGYKRYNGEHIDVFFDSEKCAHAAKCVKGLPGVFDIKKKPWINVDGAAAEEISKVIDQCPSGALQYIRKDSEQ</sequence>
<organism evidence="2 3">
    <name type="scientific">Neobacillus massiliamazoniensis</name>
    <dbReference type="NCBI Taxonomy" id="1499688"/>
    <lineage>
        <taxon>Bacteria</taxon>
        <taxon>Bacillati</taxon>
        <taxon>Bacillota</taxon>
        <taxon>Bacilli</taxon>
        <taxon>Bacillales</taxon>
        <taxon>Bacillaceae</taxon>
        <taxon>Neobacillus</taxon>
    </lineage>
</organism>
<dbReference type="Proteomes" id="UP000199087">
    <property type="component" value="Unassembled WGS sequence"/>
</dbReference>
<dbReference type="EMBL" id="CVRB01000001">
    <property type="protein sequence ID" value="CRK81259.1"/>
    <property type="molecule type" value="Genomic_DNA"/>
</dbReference>
<dbReference type="Gene3D" id="3.30.70.20">
    <property type="match status" value="1"/>
</dbReference>
<evidence type="ECO:0000259" key="1">
    <source>
        <dbReference type="Pfam" id="PF06902"/>
    </source>
</evidence>
<name>A0A0U1NT73_9BACI</name>
<gene>
    <name evidence="2" type="ORF">BN000_01159</name>
</gene>
<feature type="domain" description="Divergent 4Fe-4S mono-cluster" evidence="1">
    <location>
        <begin position="8"/>
        <end position="71"/>
    </location>
</feature>
<dbReference type="AlphaFoldDB" id="A0A0U1NT73"/>
<evidence type="ECO:0000313" key="3">
    <source>
        <dbReference type="Proteomes" id="UP000199087"/>
    </source>
</evidence>
<dbReference type="OrthoDB" id="9793389at2"/>
<protein>
    <recommendedName>
        <fullName evidence="1">Divergent 4Fe-4S mono-cluster domain-containing protein</fullName>
    </recommendedName>
</protein>
<proteinExistence type="predicted"/>
<evidence type="ECO:0000313" key="2">
    <source>
        <dbReference type="EMBL" id="CRK81259.1"/>
    </source>
</evidence>
<dbReference type="RefSeq" id="WP_090632034.1">
    <property type="nucleotide sequence ID" value="NZ_CVRB01000001.1"/>
</dbReference>
<dbReference type="STRING" id="1499688.BN000_01159"/>
<dbReference type="InterPro" id="IPR010693">
    <property type="entry name" value="Divergent_4Fe-4S_mono-cluster"/>
</dbReference>
<dbReference type="Pfam" id="PF06902">
    <property type="entry name" value="Fer4_19"/>
    <property type="match status" value="1"/>
</dbReference>
<accession>A0A0U1NT73</accession>
<keyword evidence="3" id="KW-1185">Reference proteome</keyword>
<dbReference type="SUPFAM" id="SSF54862">
    <property type="entry name" value="4Fe-4S ferredoxins"/>
    <property type="match status" value="1"/>
</dbReference>